<keyword evidence="9" id="KW-0547">Nucleotide-binding</keyword>
<feature type="domain" description="Response regulatory" evidence="17">
    <location>
        <begin position="641"/>
        <end position="760"/>
    </location>
</feature>
<organism evidence="21 22">
    <name type="scientific">Candidatus Sulfurimonas baltica</name>
    <dbReference type="NCBI Taxonomy" id="2740404"/>
    <lineage>
        <taxon>Bacteria</taxon>
        <taxon>Pseudomonadati</taxon>
        <taxon>Campylobacterota</taxon>
        <taxon>Epsilonproteobacteria</taxon>
        <taxon>Campylobacterales</taxon>
        <taxon>Sulfurimonadaceae</taxon>
        <taxon>Sulfurimonas</taxon>
    </lineage>
</organism>
<dbReference type="SUPFAM" id="SSF52172">
    <property type="entry name" value="CheY-like"/>
    <property type="match status" value="1"/>
</dbReference>
<dbReference type="SUPFAM" id="SSF47384">
    <property type="entry name" value="Homodimeric domain of signal transducing histidine kinase"/>
    <property type="match status" value="1"/>
</dbReference>
<dbReference type="NCBIfam" id="TIGR00229">
    <property type="entry name" value="sensory_box"/>
    <property type="match status" value="1"/>
</dbReference>
<gene>
    <name evidence="21" type="ORF">HUE88_09415</name>
</gene>
<dbReference type="SUPFAM" id="SSF55874">
    <property type="entry name" value="ATPase domain of HSP90 chaperone/DNA topoisomerase II/histidine kinase"/>
    <property type="match status" value="1"/>
</dbReference>
<keyword evidence="8" id="KW-0812">Transmembrane</keyword>
<dbReference type="SUPFAM" id="SSF55785">
    <property type="entry name" value="PYP-like sensor domain (PAS domain)"/>
    <property type="match status" value="1"/>
</dbReference>
<keyword evidence="10" id="KW-0418">Kinase</keyword>
<dbReference type="Pfam" id="PF00072">
    <property type="entry name" value="Response_reg"/>
    <property type="match status" value="1"/>
</dbReference>
<dbReference type="Pfam" id="PF02518">
    <property type="entry name" value="HATPase_c"/>
    <property type="match status" value="1"/>
</dbReference>
<dbReference type="PROSITE" id="PS50112">
    <property type="entry name" value="PAS"/>
    <property type="match status" value="1"/>
</dbReference>
<dbReference type="InterPro" id="IPR008207">
    <property type="entry name" value="Sig_transdc_His_kin_Hpt_dom"/>
</dbReference>
<dbReference type="Gene3D" id="1.10.287.130">
    <property type="match status" value="1"/>
</dbReference>
<dbReference type="FunFam" id="3.30.565.10:FF:000010">
    <property type="entry name" value="Sensor histidine kinase RcsC"/>
    <property type="match status" value="1"/>
</dbReference>
<dbReference type="CDD" id="cd16922">
    <property type="entry name" value="HATPase_EvgS-ArcB-TorS-like"/>
    <property type="match status" value="1"/>
</dbReference>
<dbReference type="InterPro" id="IPR003594">
    <property type="entry name" value="HATPase_dom"/>
</dbReference>
<comment type="subcellular location">
    <subcellularLocation>
        <location evidence="2">Cell inner membrane</location>
        <topology evidence="2">Multi-pass membrane protein</topology>
    </subcellularLocation>
</comment>
<dbReference type="InterPro" id="IPR001789">
    <property type="entry name" value="Sig_transdc_resp-reg_receiver"/>
</dbReference>
<evidence type="ECO:0000256" key="14">
    <source>
        <dbReference type="PROSITE-ProRule" id="PRU00110"/>
    </source>
</evidence>
<evidence type="ECO:0000259" key="20">
    <source>
        <dbReference type="PROSITE" id="PS50894"/>
    </source>
</evidence>
<evidence type="ECO:0000256" key="5">
    <source>
        <dbReference type="ARBA" id="ARBA00022519"/>
    </source>
</evidence>
<evidence type="ECO:0000256" key="2">
    <source>
        <dbReference type="ARBA" id="ARBA00004429"/>
    </source>
</evidence>
<feature type="modified residue" description="4-aspartylphosphate" evidence="15">
    <location>
        <position position="690"/>
    </location>
</feature>
<evidence type="ECO:0000256" key="9">
    <source>
        <dbReference type="ARBA" id="ARBA00022741"/>
    </source>
</evidence>
<dbReference type="EC" id="2.7.13.3" evidence="3"/>
<dbReference type="Gene3D" id="3.40.50.2300">
    <property type="match status" value="1"/>
</dbReference>
<protein>
    <recommendedName>
        <fullName evidence="3">histidine kinase</fullName>
        <ecNumber evidence="3">2.7.13.3</ecNumber>
    </recommendedName>
</protein>
<evidence type="ECO:0000256" key="3">
    <source>
        <dbReference type="ARBA" id="ARBA00012438"/>
    </source>
</evidence>
<dbReference type="PRINTS" id="PR00344">
    <property type="entry name" value="BCTRLSENSOR"/>
</dbReference>
<dbReference type="AlphaFoldDB" id="A0A7S7LU38"/>
<sequence length="885" mass="101538">MKKTLPNLIRTQDIFMASKDNILSQWISYETPQKILQLHNINNEKFLTDYASGVFDYFMGVIAGELEIGDCPVMHSLLVYLKHRDIRADELFEICSHFRRSMIDFTYDVQLNSKETFDEISYIFDKNFQGVLQHYTDTIFQKEQEIDRHVELLSEYQKALDESAIISKTDSEGRIVYVNDKYVQLSGYSALELIGEKHSIIKHEDMPQYYFDDLWFQLRNAGIFRGTIKNLKKNGDYFYIDVTIVKIRDPYDDSIEYMSIANDVTTLIDARLEAQKASQAKEYFLSNMSHEIRTPLNAILGFVNLLIEQDLSKQHRKYLEIILNSGENLLSIINDILDFSKLRSGEFTIEPKIFSIHDEISHTLELFVASANSKDITITSFIDPKIPKELYADSLRIKQILSNFLSNAIKFTNVGGHIRVEATCQESVLRVSVHDNGIGIAKEDIVSVFSAFTQAQHGGRENLDGTGLGLSICHQLAEHMNGSVKAESTFGEGSIFWLELPVEIHNKACQIFSDLDDIKALKIVFYSENMQSSYKSESFLKYSNIFNLSIDMVNTLNMEYDIAIFLEEDSNQRFKETILKSDKKYIALTSKPNDIYEKYSHITSICFPLYCSKIKTSFDELLYPDSYSPYMKSASMKFEGHILIAEDNEANQELIKILLLKYGLSYDLASNGLEALTLYKKNNYDLILMDEQMPIMDGNEAVKNILKYEIEKGLRHTPISALTANVIKGAKERGLSSGFDSFLGKPIVIKELERIFFNYLKVANGEVEKSINSSNNKDVIEGLDFKILSKELMLNEDEIIMLVDMFVKKMAKQLPELKNAIESKDYKKISLISHSIKGSSGNFRMEFLQENTSIMERMAKEENSKFDYEAIFEKIENILSKIKIS</sequence>
<dbReference type="SMART" id="SM00387">
    <property type="entry name" value="HATPase_c"/>
    <property type="match status" value="1"/>
</dbReference>
<comment type="catalytic activity">
    <reaction evidence="1">
        <text>ATP + protein L-histidine = ADP + protein N-phospho-L-histidine.</text>
        <dbReference type="EC" id="2.7.13.3"/>
    </reaction>
</comment>
<dbReference type="KEGG" id="sbal:HUE88_09415"/>
<evidence type="ECO:0000259" key="16">
    <source>
        <dbReference type="PROSITE" id="PS50109"/>
    </source>
</evidence>
<keyword evidence="6 15" id="KW-0597">Phosphoprotein</keyword>
<dbReference type="Gene3D" id="3.30.450.20">
    <property type="entry name" value="PAS domain"/>
    <property type="match status" value="1"/>
</dbReference>
<dbReference type="Proteomes" id="UP000593994">
    <property type="component" value="Chromosome"/>
</dbReference>
<evidence type="ECO:0000256" key="10">
    <source>
        <dbReference type="ARBA" id="ARBA00022777"/>
    </source>
</evidence>
<reference evidence="21 22" key="1">
    <citation type="submission" date="2020-05" db="EMBL/GenBank/DDBJ databases">
        <title>Sulfurimonas marisnigri, sp. nov., and Sulfurimonas baltica, sp. nov., manganese oxide reducing chemolithoautotrophs of the class Epsilonproteobacteria isolated from the pelagic redoxclines of the Black and Baltic Seas and emended description of the genus Sulfurimonas.</title>
        <authorList>
            <person name="Henkel J.V."/>
            <person name="Laudan C."/>
            <person name="Werner J."/>
            <person name="Neu T."/>
            <person name="Plewe S."/>
            <person name="Sproer C."/>
            <person name="Bunk B."/>
            <person name="Schulz-Vogt H.N."/>
        </authorList>
    </citation>
    <scope>NUCLEOTIDE SEQUENCE [LARGE SCALE GENOMIC DNA]</scope>
    <source>
        <strain evidence="21 22">GD2</strain>
    </source>
</reference>
<keyword evidence="11" id="KW-0067">ATP-binding</keyword>
<keyword evidence="13" id="KW-0472">Membrane</keyword>
<dbReference type="FunFam" id="1.10.287.130:FF:000004">
    <property type="entry name" value="Ethylene receptor 1"/>
    <property type="match status" value="1"/>
</dbReference>
<evidence type="ECO:0000256" key="15">
    <source>
        <dbReference type="PROSITE-ProRule" id="PRU00169"/>
    </source>
</evidence>
<dbReference type="Gene3D" id="3.30.565.10">
    <property type="entry name" value="Histidine kinase-like ATPase, C-terminal domain"/>
    <property type="match status" value="1"/>
</dbReference>
<feature type="modified residue" description="Phosphohistidine" evidence="14">
    <location>
        <position position="834"/>
    </location>
</feature>
<dbReference type="PROSITE" id="PS50109">
    <property type="entry name" value="HIS_KIN"/>
    <property type="match status" value="1"/>
</dbReference>
<keyword evidence="7" id="KW-0808">Transferase</keyword>
<dbReference type="InterPro" id="IPR036641">
    <property type="entry name" value="HPT_dom_sf"/>
</dbReference>
<dbReference type="GO" id="GO:0005886">
    <property type="term" value="C:plasma membrane"/>
    <property type="evidence" value="ECO:0007669"/>
    <property type="project" value="UniProtKB-SubCell"/>
</dbReference>
<evidence type="ECO:0000259" key="19">
    <source>
        <dbReference type="PROSITE" id="PS50113"/>
    </source>
</evidence>
<dbReference type="SMART" id="SM00448">
    <property type="entry name" value="REC"/>
    <property type="match status" value="1"/>
</dbReference>
<dbReference type="InterPro" id="IPR011006">
    <property type="entry name" value="CheY-like_superfamily"/>
</dbReference>
<dbReference type="InterPro" id="IPR005467">
    <property type="entry name" value="His_kinase_dom"/>
</dbReference>
<dbReference type="InterPro" id="IPR000014">
    <property type="entry name" value="PAS"/>
</dbReference>
<evidence type="ECO:0000313" key="21">
    <source>
        <dbReference type="EMBL" id="QOY51337.1"/>
    </source>
</evidence>
<dbReference type="PROSITE" id="PS50894">
    <property type="entry name" value="HPT"/>
    <property type="match status" value="1"/>
</dbReference>
<evidence type="ECO:0000256" key="13">
    <source>
        <dbReference type="ARBA" id="ARBA00023136"/>
    </source>
</evidence>
<evidence type="ECO:0000256" key="8">
    <source>
        <dbReference type="ARBA" id="ARBA00022692"/>
    </source>
</evidence>
<keyword evidence="22" id="KW-1185">Reference proteome</keyword>
<evidence type="ECO:0000313" key="22">
    <source>
        <dbReference type="Proteomes" id="UP000593994"/>
    </source>
</evidence>
<dbReference type="InterPro" id="IPR004358">
    <property type="entry name" value="Sig_transdc_His_kin-like_C"/>
</dbReference>
<feature type="domain" description="PAC" evidence="19">
    <location>
        <begin position="224"/>
        <end position="276"/>
    </location>
</feature>
<dbReference type="PROSITE" id="PS50113">
    <property type="entry name" value="PAC"/>
    <property type="match status" value="1"/>
</dbReference>
<dbReference type="InterPro" id="IPR000700">
    <property type="entry name" value="PAS-assoc_C"/>
</dbReference>
<dbReference type="PANTHER" id="PTHR43047">
    <property type="entry name" value="TWO-COMPONENT HISTIDINE PROTEIN KINASE"/>
    <property type="match status" value="1"/>
</dbReference>
<dbReference type="GO" id="GO:0000155">
    <property type="term" value="F:phosphorelay sensor kinase activity"/>
    <property type="evidence" value="ECO:0007669"/>
    <property type="project" value="InterPro"/>
</dbReference>
<dbReference type="SUPFAM" id="SSF47226">
    <property type="entry name" value="Histidine-containing phosphotransfer domain, HPT domain"/>
    <property type="match status" value="1"/>
</dbReference>
<feature type="domain" description="HPt" evidence="20">
    <location>
        <begin position="795"/>
        <end position="885"/>
    </location>
</feature>
<dbReference type="PANTHER" id="PTHR43047:SF78">
    <property type="entry name" value="SENSORY_REGULATORY PROTEIN RPFC"/>
    <property type="match status" value="1"/>
</dbReference>
<dbReference type="PROSITE" id="PS50110">
    <property type="entry name" value="RESPONSE_REGULATORY"/>
    <property type="match status" value="1"/>
</dbReference>
<evidence type="ECO:0000259" key="17">
    <source>
        <dbReference type="PROSITE" id="PS50110"/>
    </source>
</evidence>
<dbReference type="InterPro" id="IPR003661">
    <property type="entry name" value="HisK_dim/P_dom"/>
</dbReference>
<dbReference type="CDD" id="cd17546">
    <property type="entry name" value="REC_hyHK_CKI1_RcsC-like"/>
    <property type="match status" value="1"/>
</dbReference>
<keyword evidence="4" id="KW-1003">Cell membrane</keyword>
<evidence type="ECO:0000256" key="4">
    <source>
        <dbReference type="ARBA" id="ARBA00022475"/>
    </source>
</evidence>
<dbReference type="InterPro" id="IPR036097">
    <property type="entry name" value="HisK_dim/P_sf"/>
</dbReference>
<dbReference type="InterPro" id="IPR035965">
    <property type="entry name" value="PAS-like_dom_sf"/>
</dbReference>
<name>A0A7S7LU38_9BACT</name>
<evidence type="ECO:0000256" key="12">
    <source>
        <dbReference type="ARBA" id="ARBA00022989"/>
    </source>
</evidence>
<evidence type="ECO:0000256" key="6">
    <source>
        <dbReference type="ARBA" id="ARBA00022553"/>
    </source>
</evidence>
<dbReference type="RefSeq" id="WP_194368448.1">
    <property type="nucleotide sequence ID" value="NZ_CP054492.1"/>
</dbReference>
<keyword evidence="12" id="KW-1133">Transmembrane helix</keyword>
<evidence type="ECO:0000256" key="1">
    <source>
        <dbReference type="ARBA" id="ARBA00000085"/>
    </source>
</evidence>
<dbReference type="Pfam" id="PF13426">
    <property type="entry name" value="PAS_9"/>
    <property type="match status" value="1"/>
</dbReference>
<dbReference type="CDD" id="cd00082">
    <property type="entry name" value="HisKA"/>
    <property type="match status" value="1"/>
</dbReference>
<dbReference type="CDD" id="cd00130">
    <property type="entry name" value="PAS"/>
    <property type="match status" value="1"/>
</dbReference>
<dbReference type="Gene3D" id="1.20.120.160">
    <property type="entry name" value="HPT domain"/>
    <property type="match status" value="1"/>
</dbReference>
<feature type="domain" description="Histidine kinase" evidence="16">
    <location>
        <begin position="287"/>
        <end position="504"/>
    </location>
</feature>
<dbReference type="Pfam" id="PF01627">
    <property type="entry name" value="Hpt"/>
    <property type="match status" value="1"/>
</dbReference>
<proteinExistence type="predicted"/>
<accession>A0A7S7LU38</accession>
<evidence type="ECO:0000256" key="11">
    <source>
        <dbReference type="ARBA" id="ARBA00022840"/>
    </source>
</evidence>
<keyword evidence="5" id="KW-0997">Cell inner membrane</keyword>
<dbReference type="SMART" id="SM00388">
    <property type="entry name" value="HisKA"/>
    <property type="match status" value="1"/>
</dbReference>
<dbReference type="Pfam" id="PF00512">
    <property type="entry name" value="HisKA"/>
    <property type="match status" value="1"/>
</dbReference>
<feature type="domain" description="PAS" evidence="18">
    <location>
        <begin position="170"/>
        <end position="205"/>
    </location>
</feature>
<evidence type="ECO:0000259" key="18">
    <source>
        <dbReference type="PROSITE" id="PS50112"/>
    </source>
</evidence>
<dbReference type="EMBL" id="CP054492">
    <property type="protein sequence ID" value="QOY51337.1"/>
    <property type="molecule type" value="Genomic_DNA"/>
</dbReference>
<dbReference type="InterPro" id="IPR036890">
    <property type="entry name" value="HATPase_C_sf"/>
</dbReference>
<evidence type="ECO:0000256" key="7">
    <source>
        <dbReference type="ARBA" id="ARBA00022679"/>
    </source>
</evidence>
<dbReference type="GO" id="GO:0005524">
    <property type="term" value="F:ATP binding"/>
    <property type="evidence" value="ECO:0007669"/>
    <property type="project" value="UniProtKB-KW"/>
</dbReference>